<dbReference type="AlphaFoldDB" id="A0A6A6E2Z0"/>
<keyword evidence="5" id="KW-1185">Reference proteome</keyword>
<feature type="domain" description="DUF4246" evidence="2">
    <location>
        <begin position="78"/>
        <end position="559"/>
    </location>
</feature>
<dbReference type="InterPro" id="IPR049207">
    <property type="entry name" value="DUF4246_N"/>
</dbReference>
<feature type="region of interest" description="Disordered" evidence="1">
    <location>
        <begin position="300"/>
        <end position="320"/>
    </location>
</feature>
<evidence type="ECO:0000259" key="3">
    <source>
        <dbReference type="Pfam" id="PF21666"/>
    </source>
</evidence>
<name>A0A6A6E2Z0_9PEZI</name>
<gene>
    <name evidence="4" type="ORF">K469DRAFT_739224</name>
</gene>
<dbReference type="InterPro" id="IPR049192">
    <property type="entry name" value="DUF4246_C"/>
</dbReference>
<reference evidence="4" key="1">
    <citation type="journal article" date="2020" name="Stud. Mycol.">
        <title>101 Dothideomycetes genomes: a test case for predicting lifestyles and emergence of pathogens.</title>
        <authorList>
            <person name="Haridas S."/>
            <person name="Albert R."/>
            <person name="Binder M."/>
            <person name="Bloem J."/>
            <person name="Labutti K."/>
            <person name="Salamov A."/>
            <person name="Andreopoulos B."/>
            <person name="Baker S."/>
            <person name="Barry K."/>
            <person name="Bills G."/>
            <person name="Bluhm B."/>
            <person name="Cannon C."/>
            <person name="Castanera R."/>
            <person name="Culley D."/>
            <person name="Daum C."/>
            <person name="Ezra D."/>
            <person name="Gonzalez J."/>
            <person name="Henrissat B."/>
            <person name="Kuo A."/>
            <person name="Liang C."/>
            <person name="Lipzen A."/>
            <person name="Lutzoni F."/>
            <person name="Magnuson J."/>
            <person name="Mondo S."/>
            <person name="Nolan M."/>
            <person name="Ohm R."/>
            <person name="Pangilinan J."/>
            <person name="Park H.-J."/>
            <person name="Ramirez L."/>
            <person name="Alfaro M."/>
            <person name="Sun H."/>
            <person name="Tritt A."/>
            <person name="Yoshinaga Y."/>
            <person name="Zwiers L.-H."/>
            <person name="Turgeon B."/>
            <person name="Goodwin S."/>
            <person name="Spatafora J."/>
            <person name="Crous P."/>
            <person name="Grigoriev I."/>
        </authorList>
    </citation>
    <scope>NUCLEOTIDE SEQUENCE</scope>
    <source>
        <strain evidence="4">CBS 207.26</strain>
    </source>
</reference>
<dbReference type="Proteomes" id="UP000800200">
    <property type="component" value="Unassembled WGS sequence"/>
</dbReference>
<organism evidence="4 5">
    <name type="scientific">Zopfia rhizophila CBS 207.26</name>
    <dbReference type="NCBI Taxonomy" id="1314779"/>
    <lineage>
        <taxon>Eukaryota</taxon>
        <taxon>Fungi</taxon>
        <taxon>Dikarya</taxon>
        <taxon>Ascomycota</taxon>
        <taxon>Pezizomycotina</taxon>
        <taxon>Dothideomycetes</taxon>
        <taxon>Dothideomycetes incertae sedis</taxon>
        <taxon>Zopfiaceae</taxon>
        <taxon>Zopfia</taxon>
    </lineage>
</organism>
<sequence>MDVPGFGLPLCYEIGNYDDNYFAHGANDWRQYPRLTVVELSMLALMNALTDKPNWNQKIFNEEIVAKWRNEALEIPFKLRDKARSFEKTGYVPALDTGSGCAKSDTIVTEQLRQDLIQAVQPLLDNPDCDWHPGSNNQVLNLVHPSLFPLVYGRTRVMRASQVGLEDFLNYYGRGEVTKKEPESTDLKFSTKFQWLPCEVEFVDEKSHDVEITSYINNLHPKRHKPVYRVIEKLISLAIPMWNEVLVYPFWNRTPPRIQTYGAEFEPPYPEWAGTWISRQGVGVERYQELLRKVADYIDQPDNPEYDATEEDEEEIDEKEKYENGTWVDEGWSINSAVDWKYKRLRHVKHPEPGVAYSYGDWKRGLVNKAIVEPTSLGGALGFGEHERYNVDLANSWRDAGLQIIVKLASIELTPEKPEYAGGNWHVEGMLNEHIAATAIYYYDVENTTESRIRFRQEADLDNMYIEYEQEDHEPLCEILGTESMRDEPAVQELGSISTPQGRLLAFPNTLQHCVKPFRLADPSRPGHRRFLVLWLVDPHYRIISTRNVPPQRHDWWAASGYDQVPVDQKLPAELAKIVHDEIGEWPMGMEEAKALRLELMAERTQKDTTIENNFEEYNFCEH</sequence>
<evidence type="ECO:0000313" key="4">
    <source>
        <dbReference type="EMBL" id="KAF2184858.1"/>
    </source>
</evidence>
<evidence type="ECO:0000256" key="1">
    <source>
        <dbReference type="SAM" id="MobiDB-lite"/>
    </source>
</evidence>
<protein>
    <submittedName>
        <fullName evidence="4">Uncharacterized protein</fullName>
    </submittedName>
</protein>
<dbReference type="Pfam" id="PF21666">
    <property type="entry name" value="DUF4246_N"/>
    <property type="match status" value="1"/>
</dbReference>
<accession>A0A6A6E2Z0</accession>
<dbReference type="EMBL" id="ML994636">
    <property type="protein sequence ID" value="KAF2184858.1"/>
    <property type="molecule type" value="Genomic_DNA"/>
</dbReference>
<proteinExistence type="predicted"/>
<dbReference type="PANTHER" id="PTHR33119">
    <property type="entry name" value="IFI3P"/>
    <property type="match status" value="1"/>
</dbReference>
<evidence type="ECO:0000313" key="5">
    <source>
        <dbReference type="Proteomes" id="UP000800200"/>
    </source>
</evidence>
<evidence type="ECO:0000259" key="2">
    <source>
        <dbReference type="Pfam" id="PF14033"/>
    </source>
</evidence>
<feature type="compositionally biased region" description="Acidic residues" evidence="1">
    <location>
        <begin position="302"/>
        <end position="317"/>
    </location>
</feature>
<dbReference type="PANTHER" id="PTHR33119:SF1">
    <property type="entry name" value="FE2OG DIOXYGENASE DOMAIN-CONTAINING PROTEIN"/>
    <property type="match status" value="1"/>
</dbReference>
<dbReference type="OrthoDB" id="415532at2759"/>
<dbReference type="Pfam" id="PF14033">
    <property type="entry name" value="DUF4246"/>
    <property type="match status" value="1"/>
</dbReference>
<dbReference type="InterPro" id="IPR025340">
    <property type="entry name" value="DUF4246"/>
</dbReference>
<feature type="domain" description="DUF4246" evidence="3">
    <location>
        <begin position="3"/>
        <end position="71"/>
    </location>
</feature>